<evidence type="ECO:0000313" key="3">
    <source>
        <dbReference type="Proteomes" id="UP000182360"/>
    </source>
</evidence>
<dbReference type="Gene3D" id="3.40.930.10">
    <property type="entry name" value="Mannitol-specific EII, Chain A"/>
    <property type="match status" value="1"/>
</dbReference>
<keyword evidence="3" id="KW-1185">Reference proteome</keyword>
<dbReference type="SUPFAM" id="SSF55804">
    <property type="entry name" value="Phoshotransferase/anion transport protein"/>
    <property type="match status" value="1"/>
</dbReference>
<proteinExistence type="predicted"/>
<accession>A0A1H9EB86</accession>
<dbReference type="eggNOG" id="COG1762">
    <property type="taxonomic scope" value="Bacteria"/>
</dbReference>
<evidence type="ECO:0000259" key="1">
    <source>
        <dbReference type="PROSITE" id="PS51094"/>
    </source>
</evidence>
<dbReference type="PROSITE" id="PS51094">
    <property type="entry name" value="PTS_EIIA_TYPE_2"/>
    <property type="match status" value="1"/>
</dbReference>
<feature type="domain" description="PTS EIIA type-2" evidence="1">
    <location>
        <begin position="17"/>
        <end position="160"/>
    </location>
</feature>
<dbReference type="InterPro" id="IPR002178">
    <property type="entry name" value="PTS_EIIA_type-2_dom"/>
</dbReference>
<dbReference type="STRING" id="163.SAMN04487775_10588"/>
<dbReference type="AlphaFoldDB" id="A0A1H9EB86"/>
<dbReference type="PANTHER" id="PTHR47738">
    <property type="entry name" value="PTS SYSTEM FRUCTOSE-LIKE EIIA COMPONENT-RELATED"/>
    <property type="match status" value="1"/>
</dbReference>
<dbReference type="Pfam" id="PF00359">
    <property type="entry name" value="PTS_EIIA_2"/>
    <property type="match status" value="1"/>
</dbReference>
<evidence type="ECO:0000313" key="2">
    <source>
        <dbReference type="EMBL" id="SEQ22822.1"/>
    </source>
</evidence>
<protein>
    <submittedName>
        <fullName evidence="2">PTS system IIA component, Fru family</fullName>
    </submittedName>
</protein>
<dbReference type="CDD" id="cd00211">
    <property type="entry name" value="PTS_IIA_fru"/>
    <property type="match status" value="1"/>
</dbReference>
<sequence length="160" mass="17862">MTIFASGNNIYAMDLRTVLTTDTVNLHLKGTTKEEIVDEMIDVLFKAGKVTDKDAARECVLDRERKMSTGMKHGIAIPHGKTDTVKDLVACIGISDNPVDFDSLDQEPCRIFIMTLSPVNKTGPHLQFLAEVSLLFKSPEKRQEILDTQDKAEVIRILTE</sequence>
<dbReference type="InterPro" id="IPR016152">
    <property type="entry name" value="PTrfase/Anion_transptr"/>
</dbReference>
<name>A0A1H9EB86_9SPIR</name>
<organism evidence="2 3">
    <name type="scientific">Treponema bryantii</name>
    <dbReference type="NCBI Taxonomy" id="163"/>
    <lineage>
        <taxon>Bacteria</taxon>
        <taxon>Pseudomonadati</taxon>
        <taxon>Spirochaetota</taxon>
        <taxon>Spirochaetia</taxon>
        <taxon>Spirochaetales</taxon>
        <taxon>Treponemataceae</taxon>
        <taxon>Treponema</taxon>
    </lineage>
</organism>
<dbReference type="InterPro" id="IPR051541">
    <property type="entry name" value="PTS_SugarTrans_NitroReg"/>
</dbReference>
<gene>
    <name evidence="2" type="ORF">SAMN04487977_10394</name>
</gene>
<dbReference type="Proteomes" id="UP000182360">
    <property type="component" value="Unassembled WGS sequence"/>
</dbReference>
<dbReference type="EMBL" id="FOFU01000003">
    <property type="protein sequence ID" value="SEQ22822.1"/>
    <property type="molecule type" value="Genomic_DNA"/>
</dbReference>
<reference evidence="2 3" key="1">
    <citation type="submission" date="2016-10" db="EMBL/GenBank/DDBJ databases">
        <authorList>
            <person name="de Groot N.N."/>
        </authorList>
    </citation>
    <scope>NUCLEOTIDE SEQUENCE [LARGE SCALE GENOMIC DNA]</scope>
    <source>
        <strain evidence="2 3">B25</strain>
    </source>
</reference>
<dbReference type="PANTHER" id="PTHR47738:SF2">
    <property type="entry name" value="PTS SYSTEM FRUCTOSE-LIKE EIIA COMPONENT"/>
    <property type="match status" value="1"/>
</dbReference>